<evidence type="ECO:0000313" key="2">
    <source>
        <dbReference type="Proteomes" id="UP000828390"/>
    </source>
</evidence>
<dbReference type="EMBL" id="JAIWYP010000003">
    <property type="protein sequence ID" value="KAH3853504.1"/>
    <property type="molecule type" value="Genomic_DNA"/>
</dbReference>
<sequence length="80" mass="9029">MVRITYSPLEYIPSWKGALTLYLSMLVWGVTPTYQQWHHLSMGGLVGHMETGIRTDGFLMTNGSTKVKYKVAKIAKCHVV</sequence>
<organism evidence="1 2">
    <name type="scientific">Dreissena polymorpha</name>
    <name type="common">Zebra mussel</name>
    <name type="synonym">Mytilus polymorpha</name>
    <dbReference type="NCBI Taxonomy" id="45954"/>
    <lineage>
        <taxon>Eukaryota</taxon>
        <taxon>Metazoa</taxon>
        <taxon>Spiralia</taxon>
        <taxon>Lophotrochozoa</taxon>
        <taxon>Mollusca</taxon>
        <taxon>Bivalvia</taxon>
        <taxon>Autobranchia</taxon>
        <taxon>Heteroconchia</taxon>
        <taxon>Euheterodonta</taxon>
        <taxon>Imparidentia</taxon>
        <taxon>Neoheterodontei</taxon>
        <taxon>Myida</taxon>
        <taxon>Dreissenoidea</taxon>
        <taxon>Dreissenidae</taxon>
        <taxon>Dreissena</taxon>
    </lineage>
</organism>
<evidence type="ECO:0000313" key="1">
    <source>
        <dbReference type="EMBL" id="KAH3853504.1"/>
    </source>
</evidence>
<comment type="caution">
    <text evidence="1">The sequence shown here is derived from an EMBL/GenBank/DDBJ whole genome shotgun (WGS) entry which is preliminary data.</text>
</comment>
<accession>A0A9D4L958</accession>
<reference evidence="1" key="1">
    <citation type="journal article" date="2019" name="bioRxiv">
        <title>The Genome of the Zebra Mussel, Dreissena polymorpha: A Resource for Invasive Species Research.</title>
        <authorList>
            <person name="McCartney M.A."/>
            <person name="Auch B."/>
            <person name="Kono T."/>
            <person name="Mallez S."/>
            <person name="Zhang Y."/>
            <person name="Obille A."/>
            <person name="Becker A."/>
            <person name="Abrahante J.E."/>
            <person name="Garbe J."/>
            <person name="Badalamenti J.P."/>
            <person name="Herman A."/>
            <person name="Mangelson H."/>
            <person name="Liachko I."/>
            <person name="Sullivan S."/>
            <person name="Sone E.D."/>
            <person name="Koren S."/>
            <person name="Silverstein K.A.T."/>
            <person name="Beckman K.B."/>
            <person name="Gohl D.M."/>
        </authorList>
    </citation>
    <scope>NUCLEOTIDE SEQUENCE</scope>
    <source>
        <strain evidence="1">Duluth1</strain>
        <tissue evidence="1">Whole animal</tissue>
    </source>
</reference>
<name>A0A9D4L958_DREPO</name>
<dbReference type="AlphaFoldDB" id="A0A9D4L958"/>
<keyword evidence="2" id="KW-1185">Reference proteome</keyword>
<reference evidence="1" key="2">
    <citation type="submission" date="2020-11" db="EMBL/GenBank/DDBJ databases">
        <authorList>
            <person name="McCartney M.A."/>
            <person name="Auch B."/>
            <person name="Kono T."/>
            <person name="Mallez S."/>
            <person name="Becker A."/>
            <person name="Gohl D.M."/>
            <person name="Silverstein K.A.T."/>
            <person name="Koren S."/>
            <person name="Bechman K.B."/>
            <person name="Herman A."/>
            <person name="Abrahante J.E."/>
            <person name="Garbe J."/>
        </authorList>
    </citation>
    <scope>NUCLEOTIDE SEQUENCE</scope>
    <source>
        <strain evidence="1">Duluth1</strain>
        <tissue evidence="1">Whole animal</tissue>
    </source>
</reference>
<proteinExistence type="predicted"/>
<gene>
    <name evidence="1" type="ORF">DPMN_096029</name>
</gene>
<dbReference type="Proteomes" id="UP000828390">
    <property type="component" value="Unassembled WGS sequence"/>
</dbReference>
<protein>
    <submittedName>
        <fullName evidence="1">Uncharacterized protein</fullName>
    </submittedName>
</protein>